<dbReference type="SUPFAM" id="SSF50182">
    <property type="entry name" value="Sm-like ribonucleoproteins"/>
    <property type="match status" value="1"/>
</dbReference>
<protein>
    <submittedName>
        <fullName evidence="6">Putative membrane protein</fullName>
    </submittedName>
</protein>
<dbReference type="KEGG" id="rbe:RBE_0012"/>
<gene>
    <name evidence="6" type="ordered locus">RBE_0012</name>
</gene>
<evidence type="ECO:0000256" key="3">
    <source>
        <dbReference type="ARBA" id="ARBA00022989"/>
    </source>
</evidence>
<dbReference type="InterPro" id="IPR030192">
    <property type="entry name" value="YbdG"/>
</dbReference>
<proteinExistence type="predicted"/>
<evidence type="ECO:0000313" key="6">
    <source>
        <dbReference type="EMBL" id="ABE04093.1"/>
    </source>
</evidence>
<keyword evidence="3" id="KW-1133">Transmembrane helix</keyword>
<dbReference type="GO" id="GO:0008381">
    <property type="term" value="F:mechanosensitive monoatomic ion channel activity"/>
    <property type="evidence" value="ECO:0007669"/>
    <property type="project" value="InterPro"/>
</dbReference>
<evidence type="ECO:0000256" key="4">
    <source>
        <dbReference type="ARBA" id="ARBA00023136"/>
    </source>
</evidence>
<dbReference type="InterPro" id="IPR010920">
    <property type="entry name" value="LSM_dom_sf"/>
</dbReference>
<dbReference type="HOGENOM" id="CLU_113712_0_0_5"/>
<evidence type="ECO:0000259" key="5">
    <source>
        <dbReference type="Pfam" id="PF00924"/>
    </source>
</evidence>
<dbReference type="Gene3D" id="2.30.30.60">
    <property type="match status" value="1"/>
</dbReference>
<dbReference type="GO" id="GO:0071470">
    <property type="term" value="P:cellular response to osmotic stress"/>
    <property type="evidence" value="ECO:0007669"/>
    <property type="project" value="InterPro"/>
</dbReference>
<evidence type="ECO:0000256" key="1">
    <source>
        <dbReference type="ARBA" id="ARBA00004370"/>
    </source>
</evidence>
<comment type="subcellular location">
    <subcellularLocation>
        <location evidence="1">Membrane</location>
    </subcellularLocation>
</comment>
<dbReference type="GO" id="GO:0005886">
    <property type="term" value="C:plasma membrane"/>
    <property type="evidence" value="ECO:0007669"/>
    <property type="project" value="TreeGrafter"/>
</dbReference>
<accession>Q1RKM1</accession>
<dbReference type="InterPro" id="IPR023408">
    <property type="entry name" value="MscS_beta-dom_sf"/>
</dbReference>
<dbReference type="eggNOG" id="COG0668">
    <property type="taxonomic scope" value="Bacteria"/>
</dbReference>
<dbReference type="Proteomes" id="UP000001951">
    <property type="component" value="Chromosome"/>
</dbReference>
<organism evidence="6 7">
    <name type="scientific">Rickettsia bellii (strain RML369-C)</name>
    <dbReference type="NCBI Taxonomy" id="336407"/>
    <lineage>
        <taxon>Bacteria</taxon>
        <taxon>Pseudomonadati</taxon>
        <taxon>Pseudomonadota</taxon>
        <taxon>Alphaproteobacteria</taxon>
        <taxon>Rickettsiales</taxon>
        <taxon>Rickettsiaceae</taxon>
        <taxon>Rickettsieae</taxon>
        <taxon>Rickettsia</taxon>
        <taxon>belli group</taxon>
    </lineage>
</organism>
<sequence>MRIGEVEGTVEKITISVVTIRNFDQSISTIPTSSVLSSNVINYKGVDETGARRVKREFNINMATINFCDSTILTNLKKSPYLSKDVINKITLDKDEKDLTNIKIFKLYVQEYLKNNPAIYTEGFTFLVRQLQPTVNGLPIEIYIFVKETSLIGYEKVQADIFEHIISVLPEFKLKIFQNVGIV</sequence>
<reference evidence="6 7" key="1">
    <citation type="journal article" date="2006" name="PLoS Genet.">
        <title>Genome sequence of Rickettsia bellii illuminates the role of amoebae in gene exchanges between intracellular pathogens.</title>
        <authorList>
            <person name="Ogata H."/>
            <person name="La Scola B."/>
            <person name="Audic S."/>
            <person name="Renesto P."/>
            <person name="Blanc G."/>
            <person name="Robert C."/>
            <person name="Fournier P.-E."/>
            <person name="Claverie J.-M."/>
            <person name="Raoult D."/>
        </authorList>
    </citation>
    <scope>NUCLEOTIDE SEQUENCE [LARGE SCALE GENOMIC DNA]</scope>
    <source>
        <strain evidence="6 7">RML369-C</strain>
    </source>
</reference>
<name>Q1RKM1_RICBR</name>
<feature type="domain" description="Mechanosensitive ion channel MscS" evidence="5">
    <location>
        <begin position="2"/>
        <end position="44"/>
    </location>
</feature>
<dbReference type="InterPro" id="IPR006685">
    <property type="entry name" value="MscS_channel_2nd"/>
</dbReference>
<dbReference type="AlphaFoldDB" id="Q1RKM1"/>
<evidence type="ECO:0000256" key="2">
    <source>
        <dbReference type="ARBA" id="ARBA00022692"/>
    </source>
</evidence>
<evidence type="ECO:0000313" key="7">
    <source>
        <dbReference type="Proteomes" id="UP000001951"/>
    </source>
</evidence>
<keyword evidence="2" id="KW-0812">Transmembrane</keyword>
<dbReference type="Pfam" id="PF00924">
    <property type="entry name" value="MS_channel_2nd"/>
    <property type="match status" value="1"/>
</dbReference>
<dbReference type="PANTHER" id="PTHR30414">
    <property type="entry name" value="MINICONDUCTANCE MECHANOSENSITIVE CHANNEL YBDG"/>
    <property type="match status" value="1"/>
</dbReference>
<dbReference type="PANTHER" id="PTHR30414:SF0">
    <property type="entry name" value="MINICONDUCTANCE MECHANOSENSITIVE CHANNEL YBDG"/>
    <property type="match status" value="1"/>
</dbReference>
<keyword evidence="4" id="KW-0472">Membrane</keyword>
<dbReference type="EMBL" id="CP000087">
    <property type="protein sequence ID" value="ABE04093.1"/>
    <property type="molecule type" value="Genomic_DNA"/>
</dbReference>